<sequence length="88" mass="8995">MERCGGIAVVHLDGSFAACTEELLGRPCAGPGAPHAEEVSCEALTGPGGCEHCEVVYQAESLLAGNSWRSHVAAAEEVPPPSWLPPGA</sequence>
<proteinExistence type="predicted"/>
<dbReference type="EMBL" id="JBHLYQ010000007">
    <property type="protein sequence ID" value="MFC0080847.1"/>
    <property type="molecule type" value="Genomic_DNA"/>
</dbReference>
<name>A0ABV6C3M1_9ACTN</name>
<gene>
    <name evidence="1" type="ORF">ACFFRE_01580</name>
</gene>
<dbReference type="Proteomes" id="UP001589788">
    <property type="component" value="Unassembled WGS sequence"/>
</dbReference>
<evidence type="ECO:0008006" key="3">
    <source>
        <dbReference type="Google" id="ProtNLM"/>
    </source>
</evidence>
<protein>
    <recommendedName>
        <fullName evidence="3">C2H2-type domain-containing protein</fullName>
    </recommendedName>
</protein>
<evidence type="ECO:0000313" key="1">
    <source>
        <dbReference type="EMBL" id="MFC0080847.1"/>
    </source>
</evidence>
<comment type="caution">
    <text evidence="1">The sequence shown here is derived from an EMBL/GenBank/DDBJ whole genome shotgun (WGS) entry which is preliminary data.</text>
</comment>
<accession>A0ABV6C3M1</accession>
<reference evidence="1 2" key="1">
    <citation type="submission" date="2024-09" db="EMBL/GenBank/DDBJ databases">
        <authorList>
            <person name="Sun Q."/>
            <person name="Mori K."/>
        </authorList>
    </citation>
    <scope>NUCLEOTIDE SEQUENCE [LARGE SCALE GENOMIC DNA]</scope>
    <source>
        <strain evidence="1 2">JCM 15389</strain>
    </source>
</reference>
<keyword evidence="2" id="KW-1185">Reference proteome</keyword>
<evidence type="ECO:0000313" key="2">
    <source>
        <dbReference type="Proteomes" id="UP001589788"/>
    </source>
</evidence>
<dbReference type="RefSeq" id="WP_248108378.1">
    <property type="nucleotide sequence ID" value="NZ_JAKHEX010000015.1"/>
</dbReference>
<organism evidence="1 2">
    <name type="scientific">Aciditerrimonas ferrireducens</name>
    <dbReference type="NCBI Taxonomy" id="667306"/>
    <lineage>
        <taxon>Bacteria</taxon>
        <taxon>Bacillati</taxon>
        <taxon>Actinomycetota</taxon>
        <taxon>Acidimicrobiia</taxon>
        <taxon>Acidimicrobiales</taxon>
        <taxon>Acidimicrobiaceae</taxon>
        <taxon>Aciditerrimonas</taxon>
    </lineage>
</organism>